<protein>
    <submittedName>
        <fullName evidence="2">Uncharacterized protein</fullName>
    </submittedName>
</protein>
<evidence type="ECO:0000256" key="1">
    <source>
        <dbReference type="SAM" id="MobiDB-lite"/>
    </source>
</evidence>
<comment type="caution">
    <text evidence="2">The sequence shown here is derived from an EMBL/GenBank/DDBJ whole genome shotgun (WGS) entry which is preliminary data.</text>
</comment>
<accession>K0S7U7</accession>
<dbReference type="EMBL" id="AGNL01020507">
    <property type="protein sequence ID" value="EJK60999.1"/>
    <property type="molecule type" value="Genomic_DNA"/>
</dbReference>
<dbReference type="AlphaFoldDB" id="K0S7U7"/>
<organism evidence="2 3">
    <name type="scientific">Thalassiosira oceanica</name>
    <name type="common">Marine diatom</name>
    <dbReference type="NCBI Taxonomy" id="159749"/>
    <lineage>
        <taxon>Eukaryota</taxon>
        <taxon>Sar</taxon>
        <taxon>Stramenopiles</taxon>
        <taxon>Ochrophyta</taxon>
        <taxon>Bacillariophyta</taxon>
        <taxon>Coscinodiscophyceae</taxon>
        <taxon>Thalassiosirophycidae</taxon>
        <taxon>Thalassiosirales</taxon>
        <taxon>Thalassiosiraceae</taxon>
        <taxon>Thalassiosira</taxon>
    </lineage>
</organism>
<dbReference type="Proteomes" id="UP000266841">
    <property type="component" value="Unassembled WGS sequence"/>
</dbReference>
<feature type="compositionally biased region" description="Low complexity" evidence="1">
    <location>
        <begin position="100"/>
        <end position="111"/>
    </location>
</feature>
<proteinExistence type="predicted"/>
<feature type="region of interest" description="Disordered" evidence="1">
    <location>
        <begin position="83"/>
        <end position="116"/>
    </location>
</feature>
<gene>
    <name evidence="2" type="ORF">THAOC_18577</name>
</gene>
<keyword evidence="3" id="KW-1185">Reference proteome</keyword>
<sequence length="171" mass="18118">KYVTASDIKKTYTQSGQVTTDTLPVGLDVSPLSNLRRQVRGPELCALSSPRDARATARSSPPWRLVAVVAAAGRWSIEDLLTASAASPPENLGGKRRGSTKTCPTPRTTAPPVAPPGWLWAAPPSSLAGRLRTLLEAVVLASRPSDSIILRCAGATPDTIERGRSPSNRRD</sequence>
<evidence type="ECO:0000313" key="3">
    <source>
        <dbReference type="Proteomes" id="UP000266841"/>
    </source>
</evidence>
<evidence type="ECO:0000313" key="2">
    <source>
        <dbReference type="EMBL" id="EJK60999.1"/>
    </source>
</evidence>
<name>K0S7U7_THAOC</name>
<feature type="non-terminal residue" evidence="2">
    <location>
        <position position="1"/>
    </location>
</feature>
<reference evidence="2 3" key="1">
    <citation type="journal article" date="2012" name="Genome Biol.">
        <title>Genome and low-iron response of an oceanic diatom adapted to chronic iron limitation.</title>
        <authorList>
            <person name="Lommer M."/>
            <person name="Specht M."/>
            <person name="Roy A.S."/>
            <person name="Kraemer L."/>
            <person name="Andreson R."/>
            <person name="Gutowska M.A."/>
            <person name="Wolf J."/>
            <person name="Bergner S.V."/>
            <person name="Schilhabel M.B."/>
            <person name="Klostermeier U.C."/>
            <person name="Beiko R.G."/>
            <person name="Rosenstiel P."/>
            <person name="Hippler M."/>
            <person name="Laroche J."/>
        </authorList>
    </citation>
    <scope>NUCLEOTIDE SEQUENCE [LARGE SCALE GENOMIC DNA]</scope>
    <source>
        <strain evidence="2 3">CCMP1005</strain>
    </source>
</reference>